<dbReference type="InterPro" id="IPR013766">
    <property type="entry name" value="Thioredoxin_domain"/>
</dbReference>
<dbReference type="PROSITE" id="PS00194">
    <property type="entry name" value="THIOREDOXIN_1"/>
    <property type="match status" value="1"/>
</dbReference>
<accession>A0A7X0IWM4</accession>
<dbReference type="InterPro" id="IPR013740">
    <property type="entry name" value="Redoxin"/>
</dbReference>
<proteinExistence type="predicted"/>
<dbReference type="PROSITE" id="PS51352">
    <property type="entry name" value="THIOREDOXIN_2"/>
    <property type="match status" value="1"/>
</dbReference>
<protein>
    <submittedName>
        <fullName evidence="5">Thiol-disulfide isomerase/thioredoxin</fullName>
    </submittedName>
</protein>
<keyword evidence="2" id="KW-0201">Cytochrome c-type biogenesis</keyword>
<dbReference type="GO" id="GO:0017004">
    <property type="term" value="P:cytochrome complex assembly"/>
    <property type="evidence" value="ECO:0007669"/>
    <property type="project" value="UniProtKB-KW"/>
</dbReference>
<comment type="subcellular location">
    <subcellularLocation>
        <location evidence="1">Cell envelope</location>
    </subcellularLocation>
</comment>
<dbReference type="InterPro" id="IPR017937">
    <property type="entry name" value="Thioredoxin_CS"/>
</dbReference>
<dbReference type="PANTHER" id="PTHR42852">
    <property type="entry name" value="THIOL:DISULFIDE INTERCHANGE PROTEIN DSBE"/>
    <property type="match status" value="1"/>
</dbReference>
<dbReference type="AlphaFoldDB" id="A0A7X0IWM4"/>
<keyword evidence="5" id="KW-0413">Isomerase</keyword>
<sequence>MTAKKPFGLPSMKLVLFAAVAGVIAGAAAVYVKEAGYGNGIGETASADQCAAAKDRGAALTPFTKGQVAAMSAPPAPVSLRDIAFKGPEGQPLTVASFAGKTLLLNVWATWCVPCREEMPALNALEKSVGGDKFEVVAVNIDTGDEEKTKAFRTEYAIDKLGHYRDNTMGVFNVLKKQGLAFGLPVTLLVDDKGCLISAMNSPAAWDSDDAKKLVKAAAGI</sequence>
<dbReference type="CDD" id="cd02966">
    <property type="entry name" value="TlpA_like_family"/>
    <property type="match status" value="1"/>
</dbReference>
<dbReference type="RefSeq" id="WP_184709956.1">
    <property type="nucleotide sequence ID" value="NZ_JACHBG010000022.1"/>
</dbReference>
<evidence type="ECO:0000259" key="4">
    <source>
        <dbReference type="PROSITE" id="PS51352"/>
    </source>
</evidence>
<reference evidence="5 6" key="1">
    <citation type="submission" date="2020-08" db="EMBL/GenBank/DDBJ databases">
        <title>Genomic Encyclopedia of Type Strains, Phase IV (KMG-V): Genome sequencing to study the core and pangenomes of soil and plant-associated prokaryotes.</title>
        <authorList>
            <person name="Whitman W."/>
        </authorList>
    </citation>
    <scope>NUCLEOTIDE SEQUENCE [LARGE SCALE GENOMIC DNA]</scope>
    <source>
        <strain evidence="5 6">SEMIA 4060</strain>
    </source>
</reference>
<feature type="domain" description="Thioredoxin" evidence="4">
    <location>
        <begin position="49"/>
        <end position="220"/>
    </location>
</feature>
<evidence type="ECO:0000256" key="1">
    <source>
        <dbReference type="ARBA" id="ARBA00004196"/>
    </source>
</evidence>
<organism evidence="5 6">
    <name type="scientific">Rhizobium lusitanum</name>
    <dbReference type="NCBI Taxonomy" id="293958"/>
    <lineage>
        <taxon>Bacteria</taxon>
        <taxon>Pseudomonadati</taxon>
        <taxon>Pseudomonadota</taxon>
        <taxon>Alphaproteobacteria</taxon>
        <taxon>Hyphomicrobiales</taxon>
        <taxon>Rhizobiaceae</taxon>
        <taxon>Rhizobium/Agrobacterium group</taxon>
        <taxon>Rhizobium</taxon>
    </lineage>
</organism>
<keyword evidence="3" id="KW-0676">Redox-active center</keyword>
<name>A0A7X0IWM4_9HYPH</name>
<evidence type="ECO:0000256" key="3">
    <source>
        <dbReference type="ARBA" id="ARBA00023284"/>
    </source>
</evidence>
<dbReference type="Gene3D" id="3.40.30.10">
    <property type="entry name" value="Glutaredoxin"/>
    <property type="match status" value="1"/>
</dbReference>
<comment type="caution">
    <text evidence="5">The sequence shown here is derived from an EMBL/GenBank/DDBJ whole genome shotgun (WGS) entry which is preliminary data.</text>
</comment>
<dbReference type="NCBIfam" id="NF047696">
    <property type="entry name" value="ThlDiSintTplARhiz"/>
    <property type="match status" value="1"/>
</dbReference>
<dbReference type="GO" id="GO:0030313">
    <property type="term" value="C:cell envelope"/>
    <property type="evidence" value="ECO:0007669"/>
    <property type="project" value="UniProtKB-SubCell"/>
</dbReference>
<dbReference type="GO" id="GO:0015036">
    <property type="term" value="F:disulfide oxidoreductase activity"/>
    <property type="evidence" value="ECO:0007669"/>
    <property type="project" value="UniProtKB-ARBA"/>
</dbReference>
<dbReference type="GO" id="GO:0016853">
    <property type="term" value="F:isomerase activity"/>
    <property type="evidence" value="ECO:0007669"/>
    <property type="project" value="UniProtKB-KW"/>
</dbReference>
<dbReference type="Proteomes" id="UP000565576">
    <property type="component" value="Unassembled WGS sequence"/>
</dbReference>
<dbReference type="Pfam" id="PF08534">
    <property type="entry name" value="Redoxin"/>
    <property type="match status" value="1"/>
</dbReference>
<gene>
    <name evidence="5" type="ORF">GGD46_005719</name>
</gene>
<evidence type="ECO:0000313" key="5">
    <source>
        <dbReference type="EMBL" id="MBB6488405.1"/>
    </source>
</evidence>
<dbReference type="SUPFAM" id="SSF52833">
    <property type="entry name" value="Thioredoxin-like"/>
    <property type="match status" value="1"/>
</dbReference>
<dbReference type="InterPro" id="IPR050553">
    <property type="entry name" value="Thioredoxin_ResA/DsbE_sf"/>
</dbReference>
<evidence type="ECO:0000256" key="2">
    <source>
        <dbReference type="ARBA" id="ARBA00022748"/>
    </source>
</evidence>
<dbReference type="InterPro" id="IPR036249">
    <property type="entry name" value="Thioredoxin-like_sf"/>
</dbReference>
<evidence type="ECO:0000313" key="6">
    <source>
        <dbReference type="Proteomes" id="UP000565576"/>
    </source>
</evidence>
<dbReference type="PANTHER" id="PTHR42852:SF13">
    <property type="entry name" value="PROTEIN DIPZ"/>
    <property type="match status" value="1"/>
</dbReference>
<dbReference type="EMBL" id="JACHBG010000022">
    <property type="protein sequence ID" value="MBB6488405.1"/>
    <property type="molecule type" value="Genomic_DNA"/>
</dbReference>